<dbReference type="GO" id="GO:0046872">
    <property type="term" value="F:metal ion binding"/>
    <property type="evidence" value="ECO:0007669"/>
    <property type="project" value="UniProtKB-KW"/>
</dbReference>
<evidence type="ECO:0000313" key="7">
    <source>
        <dbReference type="Proteomes" id="UP000540698"/>
    </source>
</evidence>
<reference evidence="6 7" key="1">
    <citation type="submission" date="2020-04" db="EMBL/GenBank/DDBJ databases">
        <title>MicrobeNet Type strains.</title>
        <authorList>
            <person name="Nicholson A.C."/>
        </authorList>
    </citation>
    <scope>NUCLEOTIDE SEQUENCE [LARGE SCALE GENOMIC DNA]</scope>
    <source>
        <strain evidence="6 7">DSM 44956</strain>
    </source>
</reference>
<organism evidence="6 7">
    <name type="scientific">Nocardia gamkensis</name>
    <dbReference type="NCBI Taxonomy" id="352869"/>
    <lineage>
        <taxon>Bacteria</taxon>
        <taxon>Bacillati</taxon>
        <taxon>Actinomycetota</taxon>
        <taxon>Actinomycetes</taxon>
        <taxon>Mycobacteriales</taxon>
        <taxon>Nocardiaceae</taxon>
        <taxon>Nocardia</taxon>
    </lineage>
</organism>
<keyword evidence="7" id="KW-1185">Reference proteome</keyword>
<comment type="similarity">
    <text evidence="5">Belongs to the creatininase superfamily.</text>
</comment>
<keyword evidence="4" id="KW-0862">Zinc</keyword>
<dbReference type="PANTHER" id="PTHR35005:SF1">
    <property type="entry name" value="2-AMINO-5-FORMYLAMINO-6-RIBOSYLAMINOPYRIMIDIN-4(3H)-ONE 5'-MONOPHOSPHATE DEFORMYLASE"/>
    <property type="match status" value="1"/>
</dbReference>
<dbReference type="GO" id="GO:0016811">
    <property type="term" value="F:hydrolase activity, acting on carbon-nitrogen (but not peptide) bonds, in linear amides"/>
    <property type="evidence" value="ECO:0007669"/>
    <property type="project" value="TreeGrafter"/>
</dbReference>
<evidence type="ECO:0000256" key="1">
    <source>
        <dbReference type="ARBA" id="ARBA00001947"/>
    </source>
</evidence>
<accession>A0A7X6L5J4</accession>
<dbReference type="GO" id="GO:0009231">
    <property type="term" value="P:riboflavin biosynthetic process"/>
    <property type="evidence" value="ECO:0007669"/>
    <property type="project" value="TreeGrafter"/>
</dbReference>
<dbReference type="AlphaFoldDB" id="A0A7X6L5J4"/>
<name>A0A7X6L5J4_9NOCA</name>
<evidence type="ECO:0000256" key="4">
    <source>
        <dbReference type="ARBA" id="ARBA00022833"/>
    </source>
</evidence>
<protein>
    <submittedName>
        <fullName evidence="6">Creatininase family protein</fullName>
    </submittedName>
</protein>
<comment type="cofactor">
    <cofactor evidence="1">
        <name>Zn(2+)</name>
        <dbReference type="ChEBI" id="CHEBI:29105"/>
    </cofactor>
</comment>
<keyword evidence="3" id="KW-0378">Hydrolase</keyword>
<dbReference type="SUPFAM" id="SSF102215">
    <property type="entry name" value="Creatininase"/>
    <property type="match status" value="1"/>
</dbReference>
<keyword evidence="2" id="KW-0479">Metal-binding</keyword>
<dbReference type="InterPro" id="IPR003785">
    <property type="entry name" value="Creatininase/forma_Hydrolase"/>
</dbReference>
<comment type="caution">
    <text evidence="6">The sequence shown here is derived from an EMBL/GenBank/DDBJ whole genome shotgun (WGS) entry which is preliminary data.</text>
</comment>
<sequence>MRAGEMTWPEYQDSVSDRLCVLPVGGTGAHGPHLPLGTDTIVVTELADLLCGRMPCLVLPAIPYGCRTNPVRTGGEFPGNADIRGTTLTALVTEVVAAMYEQGARRFLILNGHYANAPFIFEACADLAPAAPEAQLMTVSWWDMTTERTRDAIARECGVPRADDNHAAIVETSIMMHLAPPSVRTDRIIDDSAEQVFRHTVLPLPSSARTKQGVVFRASGANAAIGARVVDEILGNLVREIAVNLPATTGDVPGSEIFAGEPEYAEAVLPDRYAFPSVLEFDGSARSTAPSGS</sequence>
<evidence type="ECO:0000313" key="6">
    <source>
        <dbReference type="EMBL" id="NKY28251.1"/>
    </source>
</evidence>
<dbReference type="Gene3D" id="3.40.50.10310">
    <property type="entry name" value="Creatininase"/>
    <property type="match status" value="1"/>
</dbReference>
<evidence type="ECO:0000256" key="3">
    <source>
        <dbReference type="ARBA" id="ARBA00022801"/>
    </source>
</evidence>
<dbReference type="EMBL" id="JAAXOS010000008">
    <property type="protein sequence ID" value="NKY28251.1"/>
    <property type="molecule type" value="Genomic_DNA"/>
</dbReference>
<evidence type="ECO:0000256" key="2">
    <source>
        <dbReference type="ARBA" id="ARBA00022723"/>
    </source>
</evidence>
<dbReference type="Pfam" id="PF02633">
    <property type="entry name" value="Creatininase"/>
    <property type="match status" value="1"/>
</dbReference>
<dbReference type="RefSeq" id="WP_168434149.1">
    <property type="nucleotide sequence ID" value="NZ_JAAXOS010000008.1"/>
</dbReference>
<proteinExistence type="inferred from homology"/>
<gene>
    <name evidence="6" type="ORF">HGB38_18770</name>
</gene>
<dbReference type="PANTHER" id="PTHR35005">
    <property type="entry name" value="3-DEHYDRO-SCYLLO-INOSOSE HYDROLASE"/>
    <property type="match status" value="1"/>
</dbReference>
<dbReference type="InterPro" id="IPR024087">
    <property type="entry name" value="Creatininase-like_sf"/>
</dbReference>
<evidence type="ECO:0000256" key="5">
    <source>
        <dbReference type="ARBA" id="ARBA00024029"/>
    </source>
</evidence>
<dbReference type="Proteomes" id="UP000540698">
    <property type="component" value="Unassembled WGS sequence"/>
</dbReference>